<dbReference type="Proteomes" id="UP001165283">
    <property type="component" value="Unassembled WGS sequence"/>
</dbReference>
<dbReference type="Pfam" id="PF08327">
    <property type="entry name" value="AHSA1"/>
    <property type="match status" value="1"/>
</dbReference>
<dbReference type="CDD" id="cd08891">
    <property type="entry name" value="SRPBCC_CalC"/>
    <property type="match status" value="1"/>
</dbReference>
<reference evidence="3" key="1">
    <citation type="submission" date="2021-04" db="EMBL/GenBank/DDBJ databases">
        <title>Pseudonocardia sp. nov., isolated from sandy soil of mangrove forest.</title>
        <authorList>
            <person name="Zan Z."/>
            <person name="Huang R."/>
            <person name="Liu W."/>
        </authorList>
    </citation>
    <scope>NUCLEOTIDE SEQUENCE</scope>
    <source>
        <strain evidence="3">S2-4</strain>
    </source>
</reference>
<evidence type="ECO:0000259" key="2">
    <source>
        <dbReference type="Pfam" id="PF08327"/>
    </source>
</evidence>
<dbReference type="RefSeq" id="WP_252441631.1">
    <property type="nucleotide sequence ID" value="NZ_JAGSOV010000049.1"/>
</dbReference>
<gene>
    <name evidence="3" type="ORF">KDL28_23225</name>
</gene>
<proteinExistence type="inferred from homology"/>
<dbReference type="InterPro" id="IPR013538">
    <property type="entry name" value="ASHA1/2-like_C"/>
</dbReference>
<organism evidence="3 4">
    <name type="scientific">Pseudonocardia humida</name>
    <dbReference type="NCBI Taxonomy" id="2800819"/>
    <lineage>
        <taxon>Bacteria</taxon>
        <taxon>Bacillati</taxon>
        <taxon>Actinomycetota</taxon>
        <taxon>Actinomycetes</taxon>
        <taxon>Pseudonocardiales</taxon>
        <taxon>Pseudonocardiaceae</taxon>
        <taxon>Pseudonocardia</taxon>
    </lineage>
</organism>
<evidence type="ECO:0000313" key="4">
    <source>
        <dbReference type="Proteomes" id="UP001165283"/>
    </source>
</evidence>
<comment type="similarity">
    <text evidence="1">Belongs to the AHA1 family.</text>
</comment>
<dbReference type="Gene3D" id="3.30.530.20">
    <property type="match status" value="1"/>
</dbReference>
<protein>
    <submittedName>
        <fullName evidence="3">SRPBCC family protein</fullName>
    </submittedName>
</protein>
<dbReference type="InterPro" id="IPR023393">
    <property type="entry name" value="START-like_dom_sf"/>
</dbReference>
<feature type="domain" description="Activator of Hsp90 ATPase homologue 1/2-like C-terminal" evidence="2">
    <location>
        <begin position="18"/>
        <end position="156"/>
    </location>
</feature>
<dbReference type="SUPFAM" id="SSF55961">
    <property type="entry name" value="Bet v1-like"/>
    <property type="match status" value="1"/>
</dbReference>
<comment type="caution">
    <text evidence="3">The sequence shown here is derived from an EMBL/GenBank/DDBJ whole genome shotgun (WGS) entry which is preliminary data.</text>
</comment>
<evidence type="ECO:0000313" key="3">
    <source>
        <dbReference type="EMBL" id="MCO1657979.1"/>
    </source>
</evidence>
<evidence type="ECO:0000256" key="1">
    <source>
        <dbReference type="ARBA" id="ARBA00006817"/>
    </source>
</evidence>
<sequence>MSTTAPIPPITGTVTIGVPVEKAFDVFTGSIDTWWPHAYHIGQAEVAEVVLEPGVGGRWYERGVDGSECDWGRVLVWEPPHRVVFTWQISGSWRFDPDPEHASEIEARFTADGAEQTTVAVEHRYFERLVGGQAINDAINGGGGWALLLAGFAEALAGPAGEGRS</sequence>
<keyword evidence="4" id="KW-1185">Reference proteome</keyword>
<accession>A0ABT1A5F1</accession>
<dbReference type="EMBL" id="JAGSOV010000049">
    <property type="protein sequence ID" value="MCO1657979.1"/>
    <property type="molecule type" value="Genomic_DNA"/>
</dbReference>
<name>A0ABT1A5F1_9PSEU</name>